<dbReference type="RefSeq" id="WP_346752653.1">
    <property type="nucleotide sequence ID" value="NZ_JAUJEA010000005.1"/>
</dbReference>
<dbReference type="InterPro" id="IPR002734">
    <property type="entry name" value="RibDG_C"/>
</dbReference>
<dbReference type="Pfam" id="PF01872">
    <property type="entry name" value="RibD_C"/>
    <property type="match status" value="1"/>
</dbReference>
<name>A0ABT8KPG7_9BACT</name>
<evidence type="ECO:0000256" key="3">
    <source>
        <dbReference type="ARBA" id="ARBA00023002"/>
    </source>
</evidence>
<dbReference type="EMBL" id="JAUJEA010000005">
    <property type="protein sequence ID" value="MDN5202630.1"/>
    <property type="molecule type" value="Genomic_DNA"/>
</dbReference>
<dbReference type="Proteomes" id="UP001172082">
    <property type="component" value="Unassembled WGS sequence"/>
</dbReference>
<accession>A0ABT8KPG7</accession>
<gene>
    <name evidence="5" type="ORF">QQ008_14675</name>
</gene>
<dbReference type="PANTHER" id="PTHR38011">
    <property type="entry name" value="DIHYDROFOLATE REDUCTASE FAMILY PROTEIN (AFU_ORTHOLOGUE AFUA_8G06820)"/>
    <property type="match status" value="1"/>
</dbReference>
<dbReference type="SUPFAM" id="SSF53597">
    <property type="entry name" value="Dihydrofolate reductase-like"/>
    <property type="match status" value="1"/>
</dbReference>
<proteinExistence type="predicted"/>
<keyword evidence="2" id="KW-0521">NADP</keyword>
<organism evidence="5 6">
    <name type="scientific">Splendidivirga corallicola</name>
    <dbReference type="NCBI Taxonomy" id="3051826"/>
    <lineage>
        <taxon>Bacteria</taxon>
        <taxon>Pseudomonadati</taxon>
        <taxon>Bacteroidota</taxon>
        <taxon>Cytophagia</taxon>
        <taxon>Cytophagales</taxon>
        <taxon>Splendidivirgaceae</taxon>
        <taxon>Splendidivirga</taxon>
    </lineage>
</organism>
<evidence type="ECO:0000256" key="1">
    <source>
        <dbReference type="ARBA" id="ARBA00005104"/>
    </source>
</evidence>
<keyword evidence="3" id="KW-0560">Oxidoreductase</keyword>
<dbReference type="InterPro" id="IPR050765">
    <property type="entry name" value="Riboflavin_Biosynth_HTPR"/>
</dbReference>
<dbReference type="PANTHER" id="PTHR38011:SF7">
    <property type="entry name" value="2,5-DIAMINO-6-RIBOSYLAMINO-4(3H)-PYRIMIDINONE 5'-PHOSPHATE REDUCTASE"/>
    <property type="match status" value="1"/>
</dbReference>
<reference evidence="5" key="1">
    <citation type="submission" date="2023-06" db="EMBL/GenBank/DDBJ databases">
        <title>Genomic of Parafulvivirga corallium.</title>
        <authorList>
            <person name="Wang G."/>
        </authorList>
    </citation>
    <scope>NUCLEOTIDE SEQUENCE</scope>
    <source>
        <strain evidence="5">BMA10</strain>
    </source>
</reference>
<comment type="pathway">
    <text evidence="1">Cofactor biosynthesis; riboflavin biosynthesis.</text>
</comment>
<evidence type="ECO:0000313" key="5">
    <source>
        <dbReference type="EMBL" id="MDN5202630.1"/>
    </source>
</evidence>
<dbReference type="InterPro" id="IPR024072">
    <property type="entry name" value="DHFR-like_dom_sf"/>
</dbReference>
<protein>
    <submittedName>
        <fullName evidence="5">RibD family protein</fullName>
    </submittedName>
</protein>
<evidence type="ECO:0000256" key="2">
    <source>
        <dbReference type="ARBA" id="ARBA00022857"/>
    </source>
</evidence>
<sequence>MKVGIELIWSSLLELKQKLKLLDKPFLHAVIHYYKNGDFEITINESEKVEDKAQCLVISTSESIGLKGEHLFFLSNNLLDIQVASCRYFGEEQINFLKLYLPYVILPIRAKKMKRAVAISHFAQSLDGKIATIDGESKWIGNQENLIHAHRMRALCDGILIGNHTLKNDDPALTVREVKGEDPIKIVVGNSDLPNFRKLSRNNGKVIYITSRGDIRSNGIQVIHTADKNGEILCEMMLRKLYQQGIDTVYIEGGAVTASNFLKEQAIDIVQLHIAPLIMGSGITNFSLPEIKSIDDSIAFKKFHFTPVGDHIMFTGEVIRT</sequence>
<evidence type="ECO:0000313" key="6">
    <source>
        <dbReference type="Proteomes" id="UP001172082"/>
    </source>
</evidence>
<comment type="caution">
    <text evidence="5">The sequence shown here is derived from an EMBL/GenBank/DDBJ whole genome shotgun (WGS) entry which is preliminary data.</text>
</comment>
<evidence type="ECO:0000259" key="4">
    <source>
        <dbReference type="Pfam" id="PF01872"/>
    </source>
</evidence>
<feature type="domain" description="Bacterial bifunctional deaminase-reductase C-terminal" evidence="4">
    <location>
        <begin position="119"/>
        <end position="310"/>
    </location>
</feature>
<dbReference type="Gene3D" id="3.40.430.10">
    <property type="entry name" value="Dihydrofolate Reductase, subunit A"/>
    <property type="match status" value="1"/>
</dbReference>
<keyword evidence="6" id="KW-1185">Reference proteome</keyword>